<sequence length="254" mass="28484">MLEFVNILYAELAKLKRSPVVWIILFGAVTPVLLSFFPLMLSALYENVSGNEGFLLFQGSVSFLNLIIGVPLFSLISTYSIVMEYQSGTINQLLTYPATRVNIILAKIMVIFINILITVFLSFAIAIVLGLLTFQESIIFSDLVFFFEICLVTCLMQFALIPVIIAISIRSKNIVVPTGFSIAAVIFAALILSKQLAIFFPWSIPTRILFDLTNYGGYAQINYLIPIAILVLIFYIPLVYCVYYFNKMDVHGSH</sequence>
<feature type="transmembrane region" description="Helical" evidence="1">
    <location>
        <begin position="61"/>
        <end position="82"/>
    </location>
</feature>
<feature type="transmembrane region" description="Helical" evidence="1">
    <location>
        <begin position="179"/>
        <end position="203"/>
    </location>
</feature>
<reference evidence="2 3" key="1">
    <citation type="submission" date="2020-07" db="EMBL/GenBank/DDBJ databases">
        <title>Thermoactinomyces phylogeny.</title>
        <authorList>
            <person name="Dunlap C."/>
        </authorList>
    </citation>
    <scope>NUCLEOTIDE SEQUENCE [LARGE SCALE GENOMIC DNA]</scope>
    <source>
        <strain evidence="2 3">AMNI-1</strain>
    </source>
</reference>
<dbReference type="EMBL" id="JACEOL010000003">
    <property type="protein sequence ID" value="MBA4601016.1"/>
    <property type="molecule type" value="Genomic_DNA"/>
</dbReference>
<accession>A0A7W1XPY8</accession>
<organism evidence="2 3">
    <name type="scientific">Thermoactinomyces mirandus</name>
    <dbReference type="NCBI Taxonomy" id="2756294"/>
    <lineage>
        <taxon>Bacteria</taxon>
        <taxon>Bacillati</taxon>
        <taxon>Bacillota</taxon>
        <taxon>Bacilli</taxon>
        <taxon>Bacillales</taxon>
        <taxon>Thermoactinomycetaceae</taxon>
        <taxon>Thermoactinomyces</taxon>
    </lineage>
</organism>
<feature type="transmembrane region" description="Helical" evidence="1">
    <location>
        <begin position="223"/>
        <end position="245"/>
    </location>
</feature>
<feature type="transmembrane region" description="Helical" evidence="1">
    <location>
        <begin position="20"/>
        <end position="41"/>
    </location>
</feature>
<dbReference type="Proteomes" id="UP000538292">
    <property type="component" value="Unassembled WGS sequence"/>
</dbReference>
<keyword evidence="3" id="KW-1185">Reference proteome</keyword>
<name>A0A7W1XPY8_9BACL</name>
<dbReference type="PANTHER" id="PTHR37305:SF1">
    <property type="entry name" value="MEMBRANE PROTEIN"/>
    <property type="match status" value="1"/>
</dbReference>
<comment type="caution">
    <text evidence="2">The sequence shown here is derived from an EMBL/GenBank/DDBJ whole genome shotgun (WGS) entry which is preliminary data.</text>
</comment>
<keyword evidence="1" id="KW-0812">Transmembrane</keyword>
<dbReference type="RefSeq" id="WP_181737073.1">
    <property type="nucleotide sequence ID" value="NZ_JACEOL010000003.1"/>
</dbReference>
<feature type="transmembrane region" description="Helical" evidence="1">
    <location>
        <begin position="144"/>
        <end position="167"/>
    </location>
</feature>
<keyword evidence="1" id="KW-0472">Membrane</keyword>
<protein>
    <submittedName>
        <fullName evidence="2">ABC transporter permease</fullName>
    </submittedName>
</protein>
<evidence type="ECO:0000256" key="1">
    <source>
        <dbReference type="SAM" id="Phobius"/>
    </source>
</evidence>
<keyword evidence="1" id="KW-1133">Transmembrane helix</keyword>
<evidence type="ECO:0000313" key="2">
    <source>
        <dbReference type="EMBL" id="MBA4601016.1"/>
    </source>
</evidence>
<dbReference type="Pfam" id="PF12730">
    <property type="entry name" value="ABC2_membrane_4"/>
    <property type="match status" value="1"/>
</dbReference>
<proteinExistence type="predicted"/>
<gene>
    <name evidence="2" type="ORF">H2C83_01475</name>
</gene>
<dbReference type="AlphaFoldDB" id="A0A7W1XPY8"/>
<dbReference type="PANTHER" id="PTHR37305">
    <property type="entry name" value="INTEGRAL MEMBRANE PROTEIN-RELATED"/>
    <property type="match status" value="1"/>
</dbReference>
<evidence type="ECO:0000313" key="3">
    <source>
        <dbReference type="Proteomes" id="UP000538292"/>
    </source>
</evidence>
<feature type="transmembrane region" description="Helical" evidence="1">
    <location>
        <begin position="103"/>
        <end position="132"/>
    </location>
</feature>